<gene>
    <name evidence="1" type="ORF">FH972_023461</name>
</gene>
<evidence type="ECO:0000313" key="2">
    <source>
        <dbReference type="Proteomes" id="UP000327013"/>
    </source>
</evidence>
<sequence>MNPKYLQHKDTFHGSIRFIEIIVFDHQANLMHSGGVFIESLLLCAFEIGSLPHKHNGGDYCASRKTNGTEGTATRLNTVGTDNVAMAFAAWSFLSTLQRVESATTFTSTYLVRMFKNGDVQRTFTFRCLQVAQPRLGLPVFGMTTRLAFAVALEATMFR</sequence>
<evidence type="ECO:0000313" key="1">
    <source>
        <dbReference type="EMBL" id="KAB8349434.1"/>
    </source>
</evidence>
<accession>A0A5N6KV93</accession>
<dbReference type="AlphaFoldDB" id="A0A5N6KV93"/>
<dbReference type="Proteomes" id="UP000327013">
    <property type="component" value="Unassembled WGS sequence"/>
</dbReference>
<keyword evidence="2" id="KW-1185">Reference proteome</keyword>
<organism evidence="1 2">
    <name type="scientific">Carpinus fangiana</name>
    <dbReference type="NCBI Taxonomy" id="176857"/>
    <lineage>
        <taxon>Eukaryota</taxon>
        <taxon>Viridiplantae</taxon>
        <taxon>Streptophyta</taxon>
        <taxon>Embryophyta</taxon>
        <taxon>Tracheophyta</taxon>
        <taxon>Spermatophyta</taxon>
        <taxon>Magnoliopsida</taxon>
        <taxon>eudicotyledons</taxon>
        <taxon>Gunneridae</taxon>
        <taxon>Pentapetalae</taxon>
        <taxon>rosids</taxon>
        <taxon>fabids</taxon>
        <taxon>Fagales</taxon>
        <taxon>Betulaceae</taxon>
        <taxon>Carpinus</taxon>
    </lineage>
</organism>
<proteinExistence type="predicted"/>
<name>A0A5N6KV93_9ROSI</name>
<reference evidence="1 2" key="1">
    <citation type="submission" date="2019-06" db="EMBL/GenBank/DDBJ databases">
        <title>A chromosomal-level reference genome of Carpinus fangiana (Coryloideae, Betulaceae).</title>
        <authorList>
            <person name="Yang X."/>
            <person name="Wang Z."/>
            <person name="Zhang L."/>
            <person name="Hao G."/>
            <person name="Liu J."/>
            <person name="Yang Y."/>
        </authorList>
    </citation>
    <scope>NUCLEOTIDE SEQUENCE [LARGE SCALE GENOMIC DNA]</scope>
    <source>
        <strain evidence="1">Cfa_2016G</strain>
        <tissue evidence="1">Leaf</tissue>
    </source>
</reference>
<dbReference type="EMBL" id="VIBQ01000014">
    <property type="protein sequence ID" value="KAB8349434.1"/>
    <property type="molecule type" value="Genomic_DNA"/>
</dbReference>
<protein>
    <submittedName>
        <fullName evidence="1">Uncharacterized protein</fullName>
    </submittedName>
</protein>
<comment type="caution">
    <text evidence="1">The sequence shown here is derived from an EMBL/GenBank/DDBJ whole genome shotgun (WGS) entry which is preliminary data.</text>
</comment>